<dbReference type="SUPFAM" id="SSF56176">
    <property type="entry name" value="FAD-binding/transporter-associated domain-like"/>
    <property type="match status" value="1"/>
</dbReference>
<dbReference type="PANTHER" id="PTHR21071">
    <property type="entry name" value="UDP-N-ACETYLENOLPYRUVOYLGLUCOSAMINE REDUCTASE"/>
    <property type="match status" value="1"/>
</dbReference>
<evidence type="ECO:0000313" key="2">
    <source>
        <dbReference type="EMBL" id="OGN05816.1"/>
    </source>
</evidence>
<dbReference type="GO" id="GO:0005829">
    <property type="term" value="C:cytosol"/>
    <property type="evidence" value="ECO:0007669"/>
    <property type="project" value="TreeGrafter"/>
</dbReference>
<dbReference type="InterPro" id="IPR016166">
    <property type="entry name" value="FAD-bd_PCMH"/>
</dbReference>
<dbReference type="PROSITE" id="PS51387">
    <property type="entry name" value="FAD_PCMH"/>
    <property type="match status" value="1"/>
</dbReference>
<dbReference type="GO" id="GO:0071949">
    <property type="term" value="F:FAD binding"/>
    <property type="evidence" value="ECO:0007669"/>
    <property type="project" value="InterPro"/>
</dbReference>
<dbReference type="STRING" id="1802668.A2831_02375"/>
<comment type="caution">
    <text evidence="2">The sequence shown here is derived from an EMBL/GenBank/DDBJ whole genome shotgun (WGS) entry which is preliminary data.</text>
</comment>
<proteinExistence type="inferred from homology"/>
<dbReference type="Proteomes" id="UP000177507">
    <property type="component" value="Unassembled WGS sequence"/>
</dbReference>
<dbReference type="InterPro" id="IPR016167">
    <property type="entry name" value="FAD-bd_PCMH_sub1"/>
</dbReference>
<dbReference type="InterPro" id="IPR006094">
    <property type="entry name" value="Oxid_FAD_bind_N"/>
</dbReference>
<feature type="domain" description="FAD-binding PCMH-type" evidence="1">
    <location>
        <begin position="16"/>
        <end position="180"/>
    </location>
</feature>
<accession>A0A1F8F0M0</accession>
<dbReference type="Pfam" id="PF01565">
    <property type="entry name" value="FAD_binding_4"/>
    <property type="match status" value="1"/>
</dbReference>
<protein>
    <recommendedName>
        <fullName evidence="1">FAD-binding PCMH-type domain-containing protein</fullName>
    </recommendedName>
</protein>
<dbReference type="PANTHER" id="PTHR21071:SF4">
    <property type="entry name" value="UDP-N-ACETYLENOLPYRUVOYLGLUCOSAMINE REDUCTASE"/>
    <property type="match status" value="1"/>
</dbReference>
<feature type="non-terminal residue" evidence="2">
    <location>
        <position position="230"/>
    </location>
</feature>
<dbReference type="Gene3D" id="3.30.465.10">
    <property type="match status" value="1"/>
</dbReference>
<dbReference type="Gene3D" id="3.30.43.10">
    <property type="entry name" value="Uridine Diphospho-n-acetylenolpyruvylglucosamine Reductase, domain 2"/>
    <property type="match status" value="1"/>
</dbReference>
<evidence type="ECO:0000259" key="1">
    <source>
        <dbReference type="PROSITE" id="PS51387"/>
    </source>
</evidence>
<organism evidence="2 3">
    <name type="scientific">Candidatus Yanofskybacteria bacterium RIFCSPHIGHO2_01_FULL_44_17</name>
    <dbReference type="NCBI Taxonomy" id="1802668"/>
    <lineage>
        <taxon>Bacteria</taxon>
        <taxon>Candidatus Yanofskyibacteriota</taxon>
    </lineage>
</organism>
<dbReference type="GO" id="GO:0008762">
    <property type="term" value="F:UDP-N-acetylmuramate dehydrogenase activity"/>
    <property type="evidence" value="ECO:0007669"/>
    <property type="project" value="InterPro"/>
</dbReference>
<gene>
    <name evidence="2" type="ORF">A2831_02375</name>
</gene>
<dbReference type="GO" id="GO:0071555">
    <property type="term" value="P:cell wall organization"/>
    <property type="evidence" value="ECO:0007669"/>
    <property type="project" value="TreeGrafter"/>
</dbReference>
<sequence>MQIQENIPLAPFTTWKIGGPASYFTRAKNIEDVMEAIAWAKRSNQKYFVLGGGSNILVSDSGFDGLVIKIELDYVNQSDGQLTAGAGVSMSRLGAITMQKNLGGLEWAIGIPGTVGGAVFGNSNCFGGSTGQNIKSVKLLNAFGHIRDESKDYFEFDYDYSKLQKTGEIVLEASFSLQKVPSETMTQRRKDITKTAVERVSAQPLGKKVAGSVFKAFKQTQEIVKQMDKN</sequence>
<dbReference type="InterPro" id="IPR003170">
    <property type="entry name" value="MurB"/>
</dbReference>
<evidence type="ECO:0000313" key="3">
    <source>
        <dbReference type="Proteomes" id="UP000177507"/>
    </source>
</evidence>
<reference evidence="2 3" key="1">
    <citation type="journal article" date="2016" name="Nat. Commun.">
        <title>Thousands of microbial genomes shed light on interconnected biogeochemical processes in an aquifer system.</title>
        <authorList>
            <person name="Anantharaman K."/>
            <person name="Brown C.T."/>
            <person name="Hug L.A."/>
            <person name="Sharon I."/>
            <person name="Castelle C.J."/>
            <person name="Probst A.J."/>
            <person name="Thomas B.C."/>
            <person name="Singh A."/>
            <person name="Wilkins M.J."/>
            <person name="Karaoz U."/>
            <person name="Brodie E.L."/>
            <person name="Williams K.H."/>
            <person name="Hubbard S.S."/>
            <person name="Banfield J.F."/>
        </authorList>
    </citation>
    <scope>NUCLEOTIDE SEQUENCE [LARGE SCALE GENOMIC DNA]</scope>
</reference>
<name>A0A1F8F0M0_9BACT</name>
<dbReference type="HAMAP" id="MF_00037">
    <property type="entry name" value="MurB"/>
    <property type="match status" value="1"/>
</dbReference>
<dbReference type="InterPro" id="IPR016169">
    <property type="entry name" value="FAD-bd_PCMH_sub2"/>
</dbReference>
<dbReference type="AlphaFoldDB" id="A0A1F8F0M0"/>
<dbReference type="EMBL" id="MGJI01000002">
    <property type="protein sequence ID" value="OGN05816.1"/>
    <property type="molecule type" value="Genomic_DNA"/>
</dbReference>
<dbReference type="InterPro" id="IPR036318">
    <property type="entry name" value="FAD-bd_PCMH-like_sf"/>
</dbReference>